<dbReference type="Pfam" id="PF03646">
    <property type="entry name" value="FlaG"/>
    <property type="match status" value="1"/>
</dbReference>
<evidence type="ECO:0000313" key="3">
    <source>
        <dbReference type="Proteomes" id="UP000269883"/>
    </source>
</evidence>
<dbReference type="InterPro" id="IPR005186">
    <property type="entry name" value="FlaG"/>
</dbReference>
<proteinExistence type="predicted"/>
<keyword evidence="2" id="KW-0969">Cilium</keyword>
<dbReference type="OrthoDB" id="5461074at2"/>
<gene>
    <name evidence="2" type="ORF">DFE_2172</name>
</gene>
<protein>
    <submittedName>
        <fullName evidence="2">Flagellar protein FlaG protein</fullName>
    </submittedName>
</protein>
<dbReference type="EMBL" id="AP017378">
    <property type="protein sequence ID" value="BBD08898.1"/>
    <property type="molecule type" value="Genomic_DNA"/>
</dbReference>
<dbReference type="SUPFAM" id="SSF160214">
    <property type="entry name" value="FlaG-like"/>
    <property type="match status" value="1"/>
</dbReference>
<keyword evidence="3" id="KW-1185">Reference proteome</keyword>
<dbReference type="AlphaFoldDB" id="A0A2Z6B0C0"/>
<dbReference type="RefSeq" id="WP_126379404.1">
    <property type="nucleotide sequence ID" value="NZ_AP017378.1"/>
</dbReference>
<organism evidence="2 3">
    <name type="scientific">Desulfovibrio ferrophilus</name>
    <dbReference type="NCBI Taxonomy" id="241368"/>
    <lineage>
        <taxon>Bacteria</taxon>
        <taxon>Pseudomonadati</taxon>
        <taxon>Thermodesulfobacteriota</taxon>
        <taxon>Desulfovibrionia</taxon>
        <taxon>Desulfovibrionales</taxon>
        <taxon>Desulfovibrionaceae</taxon>
        <taxon>Desulfovibrio</taxon>
    </lineage>
</organism>
<dbReference type="PANTHER" id="PTHR37166">
    <property type="entry name" value="PROTEIN FLAG"/>
    <property type="match status" value="1"/>
</dbReference>
<dbReference type="KEGG" id="dfl:DFE_2172"/>
<reference evidence="2 3" key="1">
    <citation type="journal article" date="2018" name="Sci. Adv.">
        <title>Multi-heme cytochromes provide a pathway for survival in energy-limited environments.</title>
        <authorList>
            <person name="Deng X."/>
            <person name="Dohmae N."/>
            <person name="Nealson K.H."/>
            <person name="Hashimoto K."/>
            <person name="Okamoto A."/>
        </authorList>
    </citation>
    <scope>NUCLEOTIDE SEQUENCE [LARGE SCALE GENOMIC DNA]</scope>
    <source>
        <strain evidence="2 3">IS5</strain>
    </source>
</reference>
<keyword evidence="2" id="KW-0282">Flagellum</keyword>
<dbReference type="Gene3D" id="3.30.160.170">
    <property type="entry name" value="FlaG-like"/>
    <property type="match status" value="1"/>
</dbReference>
<feature type="region of interest" description="Disordered" evidence="1">
    <location>
        <begin position="23"/>
        <end position="58"/>
    </location>
</feature>
<dbReference type="Proteomes" id="UP000269883">
    <property type="component" value="Chromosome"/>
</dbReference>
<evidence type="ECO:0000313" key="2">
    <source>
        <dbReference type="EMBL" id="BBD08898.1"/>
    </source>
</evidence>
<name>A0A2Z6B0C0_9BACT</name>
<feature type="compositionally biased region" description="Basic and acidic residues" evidence="1">
    <location>
        <begin position="32"/>
        <end position="42"/>
    </location>
</feature>
<accession>A0A2Z6B0C0</accession>
<dbReference type="PANTHER" id="PTHR37166:SF1">
    <property type="entry name" value="PROTEIN FLAG"/>
    <property type="match status" value="1"/>
</dbReference>
<sequence length="134" mass="14854">MDYTSIQLTASDGYGKNFRIQKDTTAQSAVRVNDRTDPHGVEDNTAATKTQDQADKPSPAERLLKMTEPVEKFMQSAGVSITFHIHEETDQIQAEVKSADGEKVIRKIPADDILKLVASIKEMSDSEHMVDTAF</sequence>
<dbReference type="InterPro" id="IPR035924">
    <property type="entry name" value="FlaG-like_sf"/>
</dbReference>
<keyword evidence="2" id="KW-0966">Cell projection</keyword>
<evidence type="ECO:0000256" key="1">
    <source>
        <dbReference type="SAM" id="MobiDB-lite"/>
    </source>
</evidence>